<reference evidence="3" key="1">
    <citation type="submission" date="2020-09" db="EMBL/GenBank/DDBJ databases">
        <title>Comparative genome analyses of four rice-infecting Rhizoctonia solani isolates reveal extensive enrichment of homogalacturonan modification genes.</title>
        <authorList>
            <person name="Lee D.-Y."/>
            <person name="Jeon J."/>
            <person name="Kim K.-T."/>
            <person name="Cheong K."/>
            <person name="Song H."/>
            <person name="Choi G."/>
            <person name="Ko J."/>
            <person name="Opiyo S.O."/>
            <person name="Zuo S."/>
            <person name="Madhav S."/>
            <person name="Lee Y.-H."/>
            <person name="Wang G.-L."/>
        </authorList>
    </citation>
    <scope>NUCLEOTIDE SEQUENCE</scope>
    <source>
        <strain evidence="3">AG1-IA B2</strain>
    </source>
</reference>
<feature type="coiled-coil region" evidence="1">
    <location>
        <begin position="347"/>
        <end position="374"/>
    </location>
</feature>
<feature type="compositionally biased region" description="Basic and acidic residues" evidence="2">
    <location>
        <begin position="141"/>
        <end position="159"/>
    </location>
</feature>
<accession>A0A8H7M0T8</accession>
<feature type="region of interest" description="Disordered" evidence="2">
    <location>
        <begin position="1"/>
        <end position="35"/>
    </location>
</feature>
<keyword evidence="1" id="KW-0175">Coiled coil</keyword>
<dbReference type="Proteomes" id="UP000614334">
    <property type="component" value="Unassembled WGS sequence"/>
</dbReference>
<feature type="compositionally biased region" description="Low complexity" evidence="2">
    <location>
        <begin position="424"/>
        <end position="434"/>
    </location>
</feature>
<sequence length="434" mass="48321">MPAENALSDPRPLRKGKGRADAPLEPKKKPGRKRGAVMWTSGKYVCLYCKISVIRPTGNNQWELVSMEHSAEGTTKRSLESCKMRWYPANDDPYGDLAIEFQRAKDDMHRYKMDPNRPPKFDVPMPDEDAQGDESDPPPEELSKDKSDRGDKDDTRPALERLPGQPRQNGTKAASGSSTPAPATSPARPPPNIQQQALTSVSKSGNTISPFPMSKLLPAKSLFSPKAVKPEPHAPADPPQRKQPNPKPKGQPTPEPGDALAGPSTEDANKSNKSNKPNKRKAVNKEAWGVGQALPQKKLATSLSKNPQSKPNEGEVEVINLILDDEDPFITNYMARKLEDNMATVAFMDHKRKIQRLESQLETANARICELEIQFIKLKQDAKVQQLVAAKVAKIKLKHQRQHTHHHANPFDSAHPFDNPPPDNNMMFDMQRMH</sequence>
<feature type="region of interest" description="Disordered" evidence="2">
    <location>
        <begin position="110"/>
        <end position="294"/>
    </location>
</feature>
<dbReference type="AlphaFoldDB" id="A0A8H7M0T8"/>
<evidence type="ECO:0000256" key="2">
    <source>
        <dbReference type="SAM" id="MobiDB-lite"/>
    </source>
</evidence>
<dbReference type="EMBL" id="JACYCF010000011">
    <property type="protein sequence ID" value="KAF8754231.1"/>
    <property type="molecule type" value="Genomic_DNA"/>
</dbReference>
<feature type="compositionally biased region" description="Pro residues" evidence="2">
    <location>
        <begin position="245"/>
        <end position="255"/>
    </location>
</feature>
<feature type="compositionally biased region" description="Basic and acidic residues" evidence="2">
    <location>
        <begin position="110"/>
        <end position="120"/>
    </location>
</feature>
<organism evidence="3 4">
    <name type="scientific">Rhizoctonia solani</name>
    <dbReference type="NCBI Taxonomy" id="456999"/>
    <lineage>
        <taxon>Eukaryota</taxon>
        <taxon>Fungi</taxon>
        <taxon>Dikarya</taxon>
        <taxon>Basidiomycota</taxon>
        <taxon>Agaricomycotina</taxon>
        <taxon>Agaricomycetes</taxon>
        <taxon>Cantharellales</taxon>
        <taxon>Ceratobasidiaceae</taxon>
        <taxon>Rhizoctonia</taxon>
    </lineage>
</organism>
<feature type="compositionally biased region" description="Basic residues" evidence="2">
    <location>
        <begin position="399"/>
        <end position="408"/>
    </location>
</feature>
<feature type="compositionally biased region" description="Acidic residues" evidence="2">
    <location>
        <begin position="125"/>
        <end position="139"/>
    </location>
</feature>
<feature type="compositionally biased region" description="Basic and acidic residues" evidence="2">
    <location>
        <begin position="18"/>
        <end position="28"/>
    </location>
</feature>
<comment type="caution">
    <text evidence="3">The sequence shown here is derived from an EMBL/GenBank/DDBJ whole genome shotgun (WGS) entry which is preliminary data.</text>
</comment>
<feature type="region of interest" description="Disordered" evidence="2">
    <location>
        <begin position="399"/>
        <end position="434"/>
    </location>
</feature>
<feature type="compositionally biased region" description="Low complexity" evidence="2">
    <location>
        <begin position="173"/>
        <end position="186"/>
    </location>
</feature>
<evidence type="ECO:0008006" key="5">
    <source>
        <dbReference type="Google" id="ProtNLM"/>
    </source>
</evidence>
<protein>
    <recommendedName>
        <fullName evidence="5">Myb-like domain-containing protein</fullName>
    </recommendedName>
</protein>
<evidence type="ECO:0000256" key="1">
    <source>
        <dbReference type="SAM" id="Coils"/>
    </source>
</evidence>
<gene>
    <name evidence="3" type="ORF">RHS01_06382</name>
</gene>
<evidence type="ECO:0000313" key="3">
    <source>
        <dbReference type="EMBL" id="KAF8754231.1"/>
    </source>
</evidence>
<proteinExistence type="predicted"/>
<feature type="compositionally biased region" description="Polar residues" evidence="2">
    <location>
        <begin position="193"/>
        <end position="209"/>
    </location>
</feature>
<name>A0A8H7M0T8_9AGAM</name>
<evidence type="ECO:0000313" key="4">
    <source>
        <dbReference type="Proteomes" id="UP000614334"/>
    </source>
</evidence>